<dbReference type="PANTHER" id="PTHR35862">
    <property type="entry name" value="FELS-2 PROPHAGE PROTEIN"/>
    <property type="match status" value="1"/>
</dbReference>
<evidence type="ECO:0000313" key="2">
    <source>
        <dbReference type="EMBL" id="OHU91257.1"/>
    </source>
</evidence>
<protein>
    <submittedName>
        <fullName evidence="2">Baseplate J protein</fullName>
    </submittedName>
</protein>
<gene>
    <name evidence="2" type="ORF">BET10_10530</name>
</gene>
<evidence type="ECO:0000313" key="3">
    <source>
        <dbReference type="Proteomes" id="UP000179786"/>
    </source>
</evidence>
<dbReference type="STRING" id="1859457.BET10_10530"/>
<dbReference type="AlphaFoldDB" id="A0A1S1MVX8"/>
<dbReference type="OrthoDB" id="9793802at2"/>
<dbReference type="EMBL" id="MKJU01000025">
    <property type="protein sequence ID" value="OHU91257.1"/>
    <property type="molecule type" value="Genomic_DNA"/>
</dbReference>
<evidence type="ECO:0000259" key="1">
    <source>
        <dbReference type="Pfam" id="PF26079"/>
    </source>
</evidence>
<dbReference type="Pfam" id="PF26079">
    <property type="entry name" value="Baseplate_J_C"/>
    <property type="match status" value="1"/>
</dbReference>
<dbReference type="InterPro" id="IPR014507">
    <property type="entry name" value="Baseplate_assembly_J_pred"/>
</dbReference>
<reference evidence="2 3" key="1">
    <citation type="submission" date="2016-09" db="EMBL/GenBank/DDBJ databases">
        <title>Pseudoalteromonas amylolytica sp. nov., isolated from the surface seawater.</title>
        <authorList>
            <person name="Wu Y.-H."/>
            <person name="Cheng H."/>
            <person name="Jin X.-B."/>
            <person name="Wang C.-S."/>
            <person name="Xu X.-W."/>
        </authorList>
    </citation>
    <scope>NUCLEOTIDE SEQUENCE [LARGE SCALE GENOMIC DNA]</scope>
    <source>
        <strain evidence="2 3">JW1</strain>
    </source>
</reference>
<dbReference type="Proteomes" id="UP000179786">
    <property type="component" value="Unassembled WGS sequence"/>
</dbReference>
<dbReference type="InterPro" id="IPR052726">
    <property type="entry name" value="Phage_Baseplate_Hub"/>
</dbReference>
<comment type="caution">
    <text evidence="2">The sequence shown here is derived from an EMBL/GenBank/DDBJ whole genome shotgun (WGS) entry which is preliminary data.</text>
</comment>
<proteinExistence type="predicted"/>
<dbReference type="RefSeq" id="WP_070985012.1">
    <property type="nucleotide sequence ID" value="NZ_MKJU01000025.1"/>
</dbReference>
<dbReference type="PANTHER" id="PTHR35862:SF1">
    <property type="entry name" value="FELS-2 PROPHAGE PROTEIN"/>
    <property type="match status" value="1"/>
</dbReference>
<accession>A0A1S1MVX8</accession>
<sequence length="301" mass="33112">MSKSQLIDLSKLPPPDVLEKVDYEQLLSTLKQDLIARNPELEQVLGLESEPLTQLLNSYAYQAMLLRARVNDAAKSTMLSSATGSDLDHIASRYQVARLAGESDQRLRERVQLAFHSLNTAGTEKSYIYHTLTADPRVKDVHVTSPSPCHIILTILSNESPSGQPSVELINKLEYTFGLKSGDQSSVSEILEAQKIRPIGDRVEIVPANVKAFNLQAHVKLELGPGHAQVKQQVIDKTKQYLAERSGLGQHIKRSALFAVLHQAGVEEVELISPQDNILVADDEVAWCQNGIDEISFGGSS</sequence>
<dbReference type="InterPro" id="IPR058530">
    <property type="entry name" value="Baseplate_J-like_C"/>
</dbReference>
<organism evidence="2 3">
    <name type="scientific">Pseudoalteromonas amylolytica</name>
    <dbReference type="NCBI Taxonomy" id="1859457"/>
    <lineage>
        <taxon>Bacteria</taxon>
        <taxon>Pseudomonadati</taxon>
        <taxon>Pseudomonadota</taxon>
        <taxon>Gammaproteobacteria</taxon>
        <taxon>Alteromonadales</taxon>
        <taxon>Pseudoalteromonadaceae</taxon>
        <taxon>Pseudoalteromonas</taxon>
    </lineage>
</organism>
<dbReference type="PIRSF" id="PIRSF020481">
    <property type="entry name" value="BAP"/>
    <property type="match status" value="1"/>
</dbReference>
<name>A0A1S1MVX8_9GAMM</name>
<feature type="domain" description="Baseplate J-like C-terminal" evidence="1">
    <location>
        <begin position="214"/>
        <end position="289"/>
    </location>
</feature>
<keyword evidence="3" id="KW-1185">Reference proteome</keyword>